<evidence type="ECO:0000313" key="7">
    <source>
        <dbReference type="EMBL" id="KAH9363979.1"/>
    </source>
</evidence>
<comment type="caution">
    <text evidence="7">The sequence shown here is derived from an EMBL/GenBank/DDBJ whole genome shotgun (WGS) entry which is preliminary data.</text>
</comment>
<feature type="compositionally biased region" description="Basic and acidic residues" evidence="5">
    <location>
        <begin position="54"/>
        <end position="63"/>
    </location>
</feature>
<dbReference type="InterPro" id="IPR036047">
    <property type="entry name" value="F-box-like_dom_sf"/>
</dbReference>
<evidence type="ECO:0000259" key="6">
    <source>
        <dbReference type="SMART" id="SM00503"/>
    </source>
</evidence>
<accession>A0A9J6FM97</accession>
<dbReference type="OrthoDB" id="9991467at2759"/>
<keyword evidence="3" id="KW-0833">Ubl conjugation pathway</keyword>
<evidence type="ECO:0000256" key="2">
    <source>
        <dbReference type="ARBA" id="ARBA00004906"/>
    </source>
</evidence>
<keyword evidence="4" id="KW-0539">Nucleus</keyword>
<keyword evidence="8" id="KW-1185">Reference proteome</keyword>
<dbReference type="GO" id="GO:0005634">
    <property type="term" value="C:nucleus"/>
    <property type="evidence" value="ECO:0007669"/>
    <property type="project" value="UniProtKB-SubCell"/>
</dbReference>
<proteinExistence type="predicted"/>
<dbReference type="FunFam" id="1.20.58.70:FF:000006">
    <property type="entry name" value="Syntaxin 7"/>
    <property type="match status" value="1"/>
</dbReference>
<evidence type="ECO:0000256" key="4">
    <source>
        <dbReference type="ARBA" id="ARBA00023242"/>
    </source>
</evidence>
<sequence>MQTLLCWKSDPPWSPARSDGRLQRSAVTKNIGFPPRCQQPAPTSALAESPRLLTGRDDRRPASRDLQSASRLGTYLEDQVLKFQAGTPVRRHNDWEVRKLQRWSSECRCSSNTDFQSLAQTIGTNVQKISQNVGSMKKMVQQLGTSQDSESLRSQLHQIQQYTNQLAKDTNGQLKQLAAMPQGEQGAGRLLREKLTNDFSEALHHFQLMQRTEADKEKDSVKRARAASGIGELESSSRGGAGNLIELASPVQPTQQQAQSYAQMDEQVNLEMLREREQAIRKLENDIVDVNAIFKDLATMVPRPGRHDCLEALEQPADFDLPSPPNLSGGDAGSGDECLDTDTKQRRLSQQPYCQITLKCTREVAGYNTISEAFRRLDFRNGIKDVRRFNYICKLLHLIITENLTTLSGCASRVLFTMLEEVASQVADSRQNTHILQLLLEDLERTLRKYHCWGRPLGSSQLWEQHLQTLQRIWDVQRHIDLSSPTPPDNTTPSFPHLPPELLREVLLRLADYRDLSRSGEAHPVLAALLQEEHVWRRLCLFHFGPQLVEQWRRQGPPEALDGSPGWQRLFHRLRKKHGLREEEYADSLLLCRHCRCLFWKSFGHPCLNSPREEPVDDGAVTPTSIIPVCVPCHAPSLSPVLLAVKGLPLPVPTTLCL</sequence>
<evidence type="ECO:0000256" key="1">
    <source>
        <dbReference type="ARBA" id="ARBA00004123"/>
    </source>
</evidence>
<dbReference type="InterPro" id="IPR006011">
    <property type="entry name" value="Syntaxin_N"/>
</dbReference>
<feature type="region of interest" description="Disordered" evidence="5">
    <location>
        <begin position="1"/>
        <end position="66"/>
    </location>
</feature>
<dbReference type="GO" id="GO:0005737">
    <property type="term" value="C:cytoplasm"/>
    <property type="evidence" value="ECO:0007669"/>
    <property type="project" value="TreeGrafter"/>
</dbReference>
<dbReference type="AlphaFoldDB" id="A0A9J6FM97"/>
<dbReference type="Proteomes" id="UP000821853">
    <property type="component" value="Chromosome 10"/>
</dbReference>
<dbReference type="InterPro" id="IPR010989">
    <property type="entry name" value="SNARE"/>
</dbReference>
<dbReference type="PANTHER" id="PTHR13123">
    <property type="entry name" value="LD30288P"/>
    <property type="match status" value="1"/>
</dbReference>
<comment type="subcellular location">
    <subcellularLocation>
        <location evidence="1">Nucleus</location>
    </subcellularLocation>
</comment>
<dbReference type="SUPFAM" id="SSF47661">
    <property type="entry name" value="t-snare proteins"/>
    <property type="match status" value="1"/>
</dbReference>
<dbReference type="Pfam" id="PF14523">
    <property type="entry name" value="Syntaxin_2"/>
    <property type="match status" value="1"/>
</dbReference>
<dbReference type="SUPFAM" id="SSF81383">
    <property type="entry name" value="F-box domain"/>
    <property type="match status" value="1"/>
</dbReference>
<dbReference type="GO" id="GO:0016192">
    <property type="term" value="P:vesicle-mediated transport"/>
    <property type="evidence" value="ECO:0007669"/>
    <property type="project" value="InterPro"/>
</dbReference>
<protein>
    <recommendedName>
        <fullName evidence="6">Syntaxin N-terminal domain-containing protein</fullName>
    </recommendedName>
</protein>
<dbReference type="InterPro" id="IPR040394">
    <property type="entry name" value="FBX25/32"/>
</dbReference>
<evidence type="ECO:0000256" key="5">
    <source>
        <dbReference type="SAM" id="MobiDB-lite"/>
    </source>
</evidence>
<dbReference type="GO" id="GO:0016567">
    <property type="term" value="P:protein ubiquitination"/>
    <property type="evidence" value="ECO:0007669"/>
    <property type="project" value="TreeGrafter"/>
</dbReference>
<dbReference type="EMBL" id="JABSTR010000002">
    <property type="protein sequence ID" value="KAH9363979.1"/>
    <property type="molecule type" value="Genomic_DNA"/>
</dbReference>
<feature type="region of interest" description="Disordered" evidence="5">
    <location>
        <begin position="320"/>
        <end position="340"/>
    </location>
</feature>
<reference evidence="7 8" key="1">
    <citation type="journal article" date="2020" name="Cell">
        <title>Large-Scale Comparative Analyses of Tick Genomes Elucidate Their Genetic Diversity and Vector Capacities.</title>
        <authorList>
            <consortium name="Tick Genome and Microbiome Consortium (TIGMIC)"/>
            <person name="Jia N."/>
            <person name="Wang J."/>
            <person name="Shi W."/>
            <person name="Du L."/>
            <person name="Sun Y."/>
            <person name="Zhan W."/>
            <person name="Jiang J.F."/>
            <person name="Wang Q."/>
            <person name="Zhang B."/>
            <person name="Ji P."/>
            <person name="Bell-Sakyi L."/>
            <person name="Cui X.M."/>
            <person name="Yuan T.T."/>
            <person name="Jiang B.G."/>
            <person name="Yang W.F."/>
            <person name="Lam T.T."/>
            <person name="Chang Q.C."/>
            <person name="Ding S.J."/>
            <person name="Wang X.J."/>
            <person name="Zhu J.G."/>
            <person name="Ruan X.D."/>
            <person name="Zhao L."/>
            <person name="Wei J.T."/>
            <person name="Ye R.Z."/>
            <person name="Que T.C."/>
            <person name="Du C.H."/>
            <person name="Zhou Y.H."/>
            <person name="Cheng J.X."/>
            <person name="Dai P.F."/>
            <person name="Guo W.B."/>
            <person name="Han X.H."/>
            <person name="Huang E.J."/>
            <person name="Li L.F."/>
            <person name="Wei W."/>
            <person name="Gao Y.C."/>
            <person name="Liu J.Z."/>
            <person name="Shao H.Z."/>
            <person name="Wang X."/>
            <person name="Wang C.C."/>
            <person name="Yang T.C."/>
            <person name="Huo Q.B."/>
            <person name="Li W."/>
            <person name="Chen H.Y."/>
            <person name="Chen S.E."/>
            <person name="Zhou L.G."/>
            <person name="Ni X.B."/>
            <person name="Tian J.H."/>
            <person name="Sheng Y."/>
            <person name="Liu T."/>
            <person name="Pan Y.S."/>
            <person name="Xia L.Y."/>
            <person name="Li J."/>
            <person name="Zhao F."/>
            <person name="Cao W.C."/>
        </authorList>
    </citation>
    <scope>NUCLEOTIDE SEQUENCE [LARGE SCALE GENOMIC DNA]</scope>
    <source>
        <strain evidence="7">HaeL-2018</strain>
    </source>
</reference>
<organism evidence="7 8">
    <name type="scientific">Haemaphysalis longicornis</name>
    <name type="common">Bush tick</name>
    <dbReference type="NCBI Taxonomy" id="44386"/>
    <lineage>
        <taxon>Eukaryota</taxon>
        <taxon>Metazoa</taxon>
        <taxon>Ecdysozoa</taxon>
        <taxon>Arthropoda</taxon>
        <taxon>Chelicerata</taxon>
        <taxon>Arachnida</taxon>
        <taxon>Acari</taxon>
        <taxon>Parasitiformes</taxon>
        <taxon>Ixodida</taxon>
        <taxon>Ixodoidea</taxon>
        <taxon>Ixodidae</taxon>
        <taxon>Haemaphysalinae</taxon>
        <taxon>Haemaphysalis</taxon>
    </lineage>
</organism>
<dbReference type="Gene3D" id="1.20.58.70">
    <property type="match status" value="1"/>
</dbReference>
<name>A0A9J6FM97_HAELO</name>
<dbReference type="PANTHER" id="PTHR13123:SF7">
    <property type="entry name" value="LD30288P"/>
    <property type="match status" value="1"/>
</dbReference>
<dbReference type="SMART" id="SM00503">
    <property type="entry name" value="SynN"/>
    <property type="match status" value="1"/>
</dbReference>
<dbReference type="VEuPathDB" id="VectorBase:HLOH_064178"/>
<dbReference type="GO" id="GO:0016020">
    <property type="term" value="C:membrane"/>
    <property type="evidence" value="ECO:0007669"/>
    <property type="project" value="InterPro"/>
</dbReference>
<evidence type="ECO:0000313" key="8">
    <source>
        <dbReference type="Proteomes" id="UP000821853"/>
    </source>
</evidence>
<feature type="domain" description="Syntaxin N-terminal" evidence="6">
    <location>
        <begin position="107"/>
        <end position="218"/>
    </location>
</feature>
<dbReference type="GO" id="GO:0019005">
    <property type="term" value="C:SCF ubiquitin ligase complex"/>
    <property type="evidence" value="ECO:0007669"/>
    <property type="project" value="TreeGrafter"/>
</dbReference>
<gene>
    <name evidence="7" type="ORF">HPB48_006973</name>
</gene>
<evidence type="ECO:0000256" key="3">
    <source>
        <dbReference type="ARBA" id="ARBA00022786"/>
    </source>
</evidence>
<dbReference type="Gene3D" id="1.20.5.110">
    <property type="match status" value="1"/>
</dbReference>
<comment type="pathway">
    <text evidence="2">Protein modification; protein ubiquitination.</text>
</comment>